<dbReference type="PANTHER" id="PTHR37984">
    <property type="entry name" value="PROTEIN CBG26694"/>
    <property type="match status" value="1"/>
</dbReference>
<name>A0AAV4K0H4_9GAST</name>
<dbReference type="InterPro" id="IPR050951">
    <property type="entry name" value="Retrovirus_Pol_polyprotein"/>
</dbReference>
<dbReference type="Pfam" id="PF17921">
    <property type="entry name" value="Integrase_H2C2"/>
    <property type="match status" value="1"/>
</dbReference>
<dbReference type="EMBL" id="BMAT01010452">
    <property type="protein sequence ID" value="GFS27116.1"/>
    <property type="molecule type" value="Genomic_DNA"/>
</dbReference>
<comment type="caution">
    <text evidence="2">The sequence shown here is derived from an EMBL/GenBank/DDBJ whole genome shotgun (WGS) entry which is preliminary data.</text>
</comment>
<sequence length="220" mass="25104">MRFNPNVIHVSGKQQITADALSRAPASLPSSADVALVNDTDAMAQQTLDNLPASSCKLQEIITQQQSDPEVKETRNFCQRGWPAFMPQNPLLQQYWANQRYLTIIDDILLYYHHIVVPTNMRLEMLNKLYESHLGVTKCRALAETSVWWPNISSHIQNMVRKCGVCAKLRPVANSLSYHPHFLNILGHESPWIFSTFTGRHTSCWSITILVGQKLEFWTI</sequence>
<keyword evidence="3" id="KW-1185">Reference proteome</keyword>
<evidence type="ECO:0000259" key="1">
    <source>
        <dbReference type="Pfam" id="PF17921"/>
    </source>
</evidence>
<proteinExistence type="predicted"/>
<evidence type="ECO:0000313" key="3">
    <source>
        <dbReference type="Proteomes" id="UP000762676"/>
    </source>
</evidence>
<reference evidence="2 3" key="1">
    <citation type="journal article" date="2021" name="Elife">
        <title>Chloroplast acquisition without the gene transfer in kleptoplastic sea slugs, Plakobranchus ocellatus.</title>
        <authorList>
            <person name="Maeda T."/>
            <person name="Takahashi S."/>
            <person name="Yoshida T."/>
            <person name="Shimamura S."/>
            <person name="Takaki Y."/>
            <person name="Nagai Y."/>
            <person name="Toyoda A."/>
            <person name="Suzuki Y."/>
            <person name="Arimoto A."/>
            <person name="Ishii H."/>
            <person name="Satoh N."/>
            <person name="Nishiyama T."/>
            <person name="Hasebe M."/>
            <person name="Maruyama T."/>
            <person name="Minagawa J."/>
            <person name="Obokata J."/>
            <person name="Shigenobu S."/>
        </authorList>
    </citation>
    <scope>NUCLEOTIDE SEQUENCE [LARGE SCALE GENOMIC DNA]</scope>
</reference>
<protein>
    <submittedName>
        <fullName evidence="2">Pol polyprotein</fullName>
    </submittedName>
</protein>
<organism evidence="2 3">
    <name type="scientific">Elysia marginata</name>
    <dbReference type="NCBI Taxonomy" id="1093978"/>
    <lineage>
        <taxon>Eukaryota</taxon>
        <taxon>Metazoa</taxon>
        <taxon>Spiralia</taxon>
        <taxon>Lophotrochozoa</taxon>
        <taxon>Mollusca</taxon>
        <taxon>Gastropoda</taxon>
        <taxon>Heterobranchia</taxon>
        <taxon>Euthyneura</taxon>
        <taxon>Panpulmonata</taxon>
        <taxon>Sacoglossa</taxon>
        <taxon>Placobranchoidea</taxon>
        <taxon>Plakobranchidae</taxon>
        <taxon>Elysia</taxon>
    </lineage>
</organism>
<dbReference type="FunFam" id="1.10.340.70:FF:000004">
    <property type="entry name" value="Retrovirus-related Pol polyprotein from transposon 297-like Protein"/>
    <property type="match status" value="1"/>
</dbReference>
<dbReference type="Proteomes" id="UP000762676">
    <property type="component" value="Unassembled WGS sequence"/>
</dbReference>
<gene>
    <name evidence="2" type="ORF">ElyMa_005238600</name>
</gene>
<accession>A0AAV4K0H4</accession>
<dbReference type="AlphaFoldDB" id="A0AAV4K0H4"/>
<dbReference type="InterPro" id="IPR041588">
    <property type="entry name" value="Integrase_H2C2"/>
</dbReference>
<dbReference type="PANTHER" id="PTHR37984:SF9">
    <property type="entry name" value="INTEGRASE CATALYTIC DOMAIN-CONTAINING PROTEIN"/>
    <property type="match status" value="1"/>
</dbReference>
<dbReference type="Gene3D" id="1.10.340.70">
    <property type="match status" value="1"/>
</dbReference>
<feature type="domain" description="Integrase zinc-binding" evidence="1">
    <location>
        <begin position="117"/>
        <end position="170"/>
    </location>
</feature>
<evidence type="ECO:0000313" key="2">
    <source>
        <dbReference type="EMBL" id="GFS27116.1"/>
    </source>
</evidence>